<protein>
    <recommendedName>
        <fullName evidence="5">EGF-like domain-containing protein</fullName>
    </recommendedName>
</protein>
<dbReference type="EnsemblMetazoa" id="G18539.1">
    <property type="protein sequence ID" value="G18539.1:cds"/>
    <property type="gene ID" value="G18539"/>
</dbReference>
<dbReference type="Gene3D" id="2.170.300.10">
    <property type="entry name" value="Tie2 ligand-binding domain superfamily"/>
    <property type="match status" value="1"/>
</dbReference>
<keyword evidence="2" id="KW-0732">Signal</keyword>
<dbReference type="AlphaFoldDB" id="A0A8W8JE27"/>
<accession>A0A8W8JE27</accession>
<feature type="signal peptide" evidence="2">
    <location>
        <begin position="1"/>
        <end position="31"/>
    </location>
</feature>
<evidence type="ECO:0008006" key="5">
    <source>
        <dbReference type="Google" id="ProtNLM"/>
    </source>
</evidence>
<organism evidence="3 4">
    <name type="scientific">Magallana gigas</name>
    <name type="common">Pacific oyster</name>
    <name type="synonym">Crassostrea gigas</name>
    <dbReference type="NCBI Taxonomy" id="29159"/>
    <lineage>
        <taxon>Eukaryota</taxon>
        <taxon>Metazoa</taxon>
        <taxon>Spiralia</taxon>
        <taxon>Lophotrochozoa</taxon>
        <taxon>Mollusca</taxon>
        <taxon>Bivalvia</taxon>
        <taxon>Autobranchia</taxon>
        <taxon>Pteriomorphia</taxon>
        <taxon>Ostreida</taxon>
        <taxon>Ostreoidea</taxon>
        <taxon>Ostreidae</taxon>
        <taxon>Magallana</taxon>
    </lineage>
</organism>
<sequence length="200" mass="23153">MDMYMYLRTSVFRRLTFIFIVDIFITFTISAESCGTPPECCRYFQFDKKSNSCSDCIPGYYGIDCKITCRYPSYGQYCQLECVCDKQFCNHISGCERLGVTDHNDDDDQSIFSRNPTNIATMNEDVTDGTVTGNQSYFTQNSIKYEPYSNKSVEKDVLRNCSSIRPYITRPFRSRAMLISLCLLTSAFFVITAIYFRFKK</sequence>
<proteinExistence type="predicted"/>
<feature type="chain" id="PRO_5036446837" description="EGF-like domain-containing protein" evidence="2">
    <location>
        <begin position="32"/>
        <end position="200"/>
    </location>
</feature>
<keyword evidence="4" id="KW-1185">Reference proteome</keyword>
<keyword evidence="1" id="KW-1133">Transmembrane helix</keyword>
<evidence type="ECO:0000313" key="3">
    <source>
        <dbReference type="EnsemblMetazoa" id="G18539.1:cds"/>
    </source>
</evidence>
<keyword evidence="1" id="KW-0812">Transmembrane</keyword>
<name>A0A8W8JE27_MAGGI</name>
<evidence type="ECO:0000256" key="1">
    <source>
        <dbReference type="SAM" id="Phobius"/>
    </source>
</evidence>
<dbReference type="OrthoDB" id="6205436at2759"/>
<dbReference type="Proteomes" id="UP000005408">
    <property type="component" value="Unassembled WGS sequence"/>
</dbReference>
<reference evidence="3" key="1">
    <citation type="submission" date="2022-08" db="UniProtKB">
        <authorList>
            <consortium name="EnsemblMetazoa"/>
        </authorList>
    </citation>
    <scope>IDENTIFICATION</scope>
    <source>
        <strain evidence="3">05x7-T-G4-1.051#20</strain>
    </source>
</reference>
<evidence type="ECO:0000256" key="2">
    <source>
        <dbReference type="SAM" id="SignalP"/>
    </source>
</evidence>
<keyword evidence="1" id="KW-0472">Membrane</keyword>
<evidence type="ECO:0000313" key="4">
    <source>
        <dbReference type="Proteomes" id="UP000005408"/>
    </source>
</evidence>
<feature type="transmembrane region" description="Helical" evidence="1">
    <location>
        <begin position="176"/>
        <end position="196"/>
    </location>
</feature>